<sequence length="263" mass="27975">MEPLALDQRDVLLEAAEDIAGRVGDIPMRHFRTGLAYDSKTDASPVTRADRETEARLRDIIATRFPDHGIVGEEYGSANTDRDIIWVIDPIDGTKSFISGVPLFGVLVAALHRGRVVAGAIHMPGLGETFSGGAGLGCRFNGRPVHCRKGVALADAFLCGNDLGTLIRDQPDVAERLVRTGRFLRPTVDCYPYAQLAAGWVDGVIDHGLFPYDYMAAVGVVEGAGGIITDWTGAPLTLESDGRVVAAATAEIHDGLLAVLRGG</sequence>
<gene>
    <name evidence="6" type="ORF">F1188_10250</name>
</gene>
<dbReference type="PANTHER" id="PTHR20854">
    <property type="entry name" value="INOSITOL MONOPHOSPHATASE"/>
    <property type="match status" value="1"/>
</dbReference>
<keyword evidence="3" id="KW-0378">Hydrolase</keyword>
<dbReference type="AlphaFoldDB" id="A0A5M6IBR5"/>
<dbReference type="PANTHER" id="PTHR20854:SF4">
    <property type="entry name" value="INOSITOL-1-MONOPHOSPHATASE-RELATED"/>
    <property type="match status" value="1"/>
</dbReference>
<evidence type="ECO:0000256" key="5">
    <source>
        <dbReference type="PIRSR" id="PIRSR600760-2"/>
    </source>
</evidence>
<name>A0A5M6IBR5_9PROT</name>
<evidence type="ECO:0000313" key="7">
    <source>
        <dbReference type="Proteomes" id="UP000324065"/>
    </source>
</evidence>
<comment type="similarity">
    <text evidence="1">Belongs to the inositol monophosphatase superfamily.</text>
</comment>
<proteinExistence type="inferred from homology"/>
<keyword evidence="2 5" id="KW-0479">Metal-binding</keyword>
<comment type="cofactor">
    <cofactor evidence="5">
        <name>Mg(2+)</name>
        <dbReference type="ChEBI" id="CHEBI:18420"/>
    </cofactor>
</comment>
<dbReference type="OrthoDB" id="9785695at2"/>
<feature type="binding site" evidence="5">
    <location>
        <position position="92"/>
    </location>
    <ligand>
        <name>Mg(2+)</name>
        <dbReference type="ChEBI" id="CHEBI:18420"/>
        <label>1</label>
        <note>catalytic</note>
    </ligand>
</feature>
<reference evidence="6 7" key="1">
    <citation type="submission" date="2019-09" db="EMBL/GenBank/DDBJ databases">
        <title>Genome sequence of Roseospira marina, one of the more divergent members of the non-sulfur purple photosynthetic bacterial family, the Rhodospirillaceae.</title>
        <authorList>
            <person name="Meyer T."/>
            <person name="Kyndt J."/>
        </authorList>
    </citation>
    <scope>NUCLEOTIDE SEQUENCE [LARGE SCALE GENOMIC DNA]</scope>
    <source>
        <strain evidence="6 7">DSM 15113</strain>
    </source>
</reference>
<feature type="binding site" evidence="5">
    <location>
        <position position="91"/>
    </location>
    <ligand>
        <name>Mg(2+)</name>
        <dbReference type="ChEBI" id="CHEBI:18420"/>
        <label>1</label>
        <note>catalytic</note>
    </ligand>
</feature>
<dbReference type="PROSITE" id="PS00629">
    <property type="entry name" value="IMP_1"/>
    <property type="match status" value="1"/>
</dbReference>
<keyword evidence="7" id="KW-1185">Reference proteome</keyword>
<dbReference type="GO" id="GO:0006020">
    <property type="term" value="P:inositol metabolic process"/>
    <property type="evidence" value="ECO:0007669"/>
    <property type="project" value="TreeGrafter"/>
</dbReference>
<evidence type="ECO:0000256" key="3">
    <source>
        <dbReference type="ARBA" id="ARBA00022801"/>
    </source>
</evidence>
<keyword evidence="4 5" id="KW-0460">Magnesium</keyword>
<feature type="binding site" evidence="5">
    <location>
        <position position="73"/>
    </location>
    <ligand>
        <name>Mg(2+)</name>
        <dbReference type="ChEBI" id="CHEBI:18420"/>
        <label>1</label>
        <note>catalytic</note>
    </ligand>
</feature>
<evidence type="ECO:0008006" key="8">
    <source>
        <dbReference type="Google" id="ProtNLM"/>
    </source>
</evidence>
<protein>
    <recommendedName>
        <fullName evidence="8">Histidinol-phosphatase</fullName>
    </recommendedName>
</protein>
<dbReference type="SUPFAM" id="SSF56655">
    <property type="entry name" value="Carbohydrate phosphatase"/>
    <property type="match status" value="1"/>
</dbReference>
<evidence type="ECO:0000256" key="4">
    <source>
        <dbReference type="ARBA" id="ARBA00022842"/>
    </source>
</evidence>
<dbReference type="EMBL" id="VWPJ01000008">
    <property type="protein sequence ID" value="KAA5605696.1"/>
    <property type="molecule type" value="Genomic_DNA"/>
</dbReference>
<evidence type="ECO:0000313" key="6">
    <source>
        <dbReference type="EMBL" id="KAA5605696.1"/>
    </source>
</evidence>
<evidence type="ECO:0000256" key="2">
    <source>
        <dbReference type="ARBA" id="ARBA00022723"/>
    </source>
</evidence>
<dbReference type="Proteomes" id="UP000324065">
    <property type="component" value="Unassembled WGS sequence"/>
</dbReference>
<dbReference type="GO" id="GO:0008934">
    <property type="term" value="F:inositol monophosphate 1-phosphatase activity"/>
    <property type="evidence" value="ECO:0007669"/>
    <property type="project" value="TreeGrafter"/>
</dbReference>
<dbReference type="Gene3D" id="3.30.540.10">
    <property type="entry name" value="Fructose-1,6-Bisphosphatase, subunit A, domain 1"/>
    <property type="match status" value="1"/>
</dbReference>
<dbReference type="GO" id="GO:0046872">
    <property type="term" value="F:metal ion binding"/>
    <property type="evidence" value="ECO:0007669"/>
    <property type="project" value="UniProtKB-KW"/>
</dbReference>
<dbReference type="InterPro" id="IPR020583">
    <property type="entry name" value="Inositol_monoP_metal-BS"/>
</dbReference>
<dbReference type="Pfam" id="PF00459">
    <property type="entry name" value="Inositol_P"/>
    <property type="match status" value="1"/>
</dbReference>
<feature type="binding site" evidence="5">
    <location>
        <position position="213"/>
    </location>
    <ligand>
        <name>Mg(2+)</name>
        <dbReference type="ChEBI" id="CHEBI:18420"/>
        <label>1</label>
        <note>catalytic</note>
    </ligand>
</feature>
<comment type="caution">
    <text evidence="6">The sequence shown here is derived from an EMBL/GenBank/DDBJ whole genome shotgun (WGS) entry which is preliminary data.</text>
</comment>
<dbReference type="PRINTS" id="PR00377">
    <property type="entry name" value="IMPHPHTASES"/>
</dbReference>
<dbReference type="GO" id="GO:0007165">
    <property type="term" value="P:signal transduction"/>
    <property type="evidence" value="ECO:0007669"/>
    <property type="project" value="TreeGrafter"/>
</dbReference>
<dbReference type="InterPro" id="IPR000760">
    <property type="entry name" value="Inositol_monophosphatase-like"/>
</dbReference>
<feature type="binding site" evidence="5">
    <location>
        <position position="89"/>
    </location>
    <ligand>
        <name>Mg(2+)</name>
        <dbReference type="ChEBI" id="CHEBI:18420"/>
        <label>1</label>
        <note>catalytic</note>
    </ligand>
</feature>
<dbReference type="Gene3D" id="3.40.190.80">
    <property type="match status" value="1"/>
</dbReference>
<organism evidence="6 7">
    <name type="scientific">Roseospira marina</name>
    <dbReference type="NCBI Taxonomy" id="140057"/>
    <lineage>
        <taxon>Bacteria</taxon>
        <taxon>Pseudomonadati</taxon>
        <taxon>Pseudomonadota</taxon>
        <taxon>Alphaproteobacteria</taxon>
        <taxon>Rhodospirillales</taxon>
        <taxon>Rhodospirillaceae</taxon>
        <taxon>Roseospira</taxon>
    </lineage>
</organism>
<evidence type="ECO:0000256" key="1">
    <source>
        <dbReference type="ARBA" id="ARBA00009759"/>
    </source>
</evidence>
<accession>A0A5M6IBR5</accession>